<evidence type="ECO:0000313" key="3">
    <source>
        <dbReference type="Proteomes" id="UP000516437"/>
    </source>
</evidence>
<dbReference type="AlphaFoldDB" id="A0A6A1WHQ0"/>
<keyword evidence="3" id="KW-1185">Reference proteome</keyword>
<protein>
    <submittedName>
        <fullName evidence="2">Uncharacterized protein</fullName>
    </submittedName>
</protein>
<dbReference type="Proteomes" id="UP000516437">
    <property type="component" value="Chromosome 2"/>
</dbReference>
<dbReference type="EMBL" id="RXIC02000020">
    <property type="protein sequence ID" value="KAB1224383.1"/>
    <property type="molecule type" value="Genomic_DNA"/>
</dbReference>
<reference evidence="2 3" key="1">
    <citation type="journal article" date="2019" name="Plant Biotechnol. J.">
        <title>The red bayberry genome and genetic basis of sex determination.</title>
        <authorList>
            <person name="Jia H.M."/>
            <person name="Jia H.J."/>
            <person name="Cai Q.L."/>
            <person name="Wang Y."/>
            <person name="Zhao H.B."/>
            <person name="Yang W.F."/>
            <person name="Wang G.Y."/>
            <person name="Li Y.H."/>
            <person name="Zhan D.L."/>
            <person name="Shen Y.T."/>
            <person name="Niu Q.F."/>
            <person name="Chang L."/>
            <person name="Qiu J."/>
            <person name="Zhao L."/>
            <person name="Xie H.B."/>
            <person name="Fu W.Y."/>
            <person name="Jin J."/>
            <person name="Li X.W."/>
            <person name="Jiao Y."/>
            <person name="Zhou C.C."/>
            <person name="Tu T."/>
            <person name="Chai C.Y."/>
            <person name="Gao J.L."/>
            <person name="Fan L.J."/>
            <person name="van de Weg E."/>
            <person name="Wang J.Y."/>
            <person name="Gao Z.S."/>
        </authorList>
    </citation>
    <scope>NUCLEOTIDE SEQUENCE [LARGE SCALE GENOMIC DNA]</scope>
    <source>
        <tissue evidence="2">Leaves</tissue>
    </source>
</reference>
<name>A0A6A1WHQ0_9ROSI</name>
<sequence length="64" mass="7419">MQKLKEKRKPNHNGENFWRWLCLSLLGSLSHLSALSLQPPHVLLLPLNVLPQIQKTHKEADRSK</sequence>
<feature type="chain" id="PRO_5025418572" evidence="1">
    <location>
        <begin position="37"/>
        <end position="64"/>
    </location>
</feature>
<organism evidence="2 3">
    <name type="scientific">Morella rubra</name>
    <name type="common">Chinese bayberry</name>
    <dbReference type="NCBI Taxonomy" id="262757"/>
    <lineage>
        <taxon>Eukaryota</taxon>
        <taxon>Viridiplantae</taxon>
        <taxon>Streptophyta</taxon>
        <taxon>Embryophyta</taxon>
        <taxon>Tracheophyta</taxon>
        <taxon>Spermatophyta</taxon>
        <taxon>Magnoliopsida</taxon>
        <taxon>eudicotyledons</taxon>
        <taxon>Gunneridae</taxon>
        <taxon>Pentapetalae</taxon>
        <taxon>rosids</taxon>
        <taxon>fabids</taxon>
        <taxon>Fagales</taxon>
        <taxon>Myricaceae</taxon>
        <taxon>Morella</taxon>
    </lineage>
</organism>
<keyword evidence="1" id="KW-0732">Signal</keyword>
<feature type="signal peptide" evidence="1">
    <location>
        <begin position="1"/>
        <end position="36"/>
    </location>
</feature>
<evidence type="ECO:0000313" key="2">
    <source>
        <dbReference type="EMBL" id="KAB1224383.1"/>
    </source>
</evidence>
<gene>
    <name evidence="2" type="ORF">CJ030_MR2G019408</name>
</gene>
<evidence type="ECO:0000256" key="1">
    <source>
        <dbReference type="SAM" id="SignalP"/>
    </source>
</evidence>
<accession>A0A6A1WHQ0</accession>
<proteinExistence type="predicted"/>
<comment type="caution">
    <text evidence="2">The sequence shown here is derived from an EMBL/GenBank/DDBJ whole genome shotgun (WGS) entry which is preliminary data.</text>
</comment>